<keyword evidence="4" id="KW-1185">Reference proteome</keyword>
<accession>A0A7G5H6L8</accession>
<keyword evidence="3" id="KW-0808">Transferase</keyword>
<gene>
    <name evidence="3" type="ORF">H3H32_18640</name>
</gene>
<dbReference type="GO" id="GO:0016747">
    <property type="term" value="F:acyltransferase activity, transferring groups other than amino-acyl groups"/>
    <property type="evidence" value="ECO:0007669"/>
    <property type="project" value="InterPro"/>
</dbReference>
<feature type="transmembrane region" description="Helical" evidence="1">
    <location>
        <begin position="151"/>
        <end position="170"/>
    </location>
</feature>
<dbReference type="InterPro" id="IPR050623">
    <property type="entry name" value="Glucan_succinyl_AcylTrfase"/>
</dbReference>
<keyword evidence="3" id="KW-0012">Acyltransferase</keyword>
<feature type="transmembrane region" description="Helical" evidence="1">
    <location>
        <begin position="94"/>
        <end position="118"/>
    </location>
</feature>
<dbReference type="KEGG" id="sfol:H3H32_18640"/>
<protein>
    <submittedName>
        <fullName evidence="3">Acyltransferase family protein</fullName>
    </submittedName>
</protein>
<dbReference type="PANTHER" id="PTHR36927:SF1">
    <property type="entry name" value="MDO-LIKE PROTEIN"/>
    <property type="match status" value="1"/>
</dbReference>
<feature type="transmembrane region" description="Helical" evidence="1">
    <location>
        <begin position="59"/>
        <end position="82"/>
    </location>
</feature>
<name>A0A7G5H6L8_9BACT</name>
<dbReference type="AlphaFoldDB" id="A0A7G5H6L8"/>
<dbReference type="Pfam" id="PF01757">
    <property type="entry name" value="Acyl_transf_3"/>
    <property type="match status" value="1"/>
</dbReference>
<feature type="domain" description="Acyltransferase 3" evidence="2">
    <location>
        <begin position="13"/>
        <end position="207"/>
    </location>
</feature>
<evidence type="ECO:0000259" key="2">
    <source>
        <dbReference type="Pfam" id="PF01757"/>
    </source>
</evidence>
<dbReference type="RefSeq" id="WP_182464153.1">
    <property type="nucleotide sequence ID" value="NZ_CP059732.1"/>
</dbReference>
<keyword evidence="1" id="KW-0812">Transmembrane</keyword>
<dbReference type="PANTHER" id="PTHR36927">
    <property type="entry name" value="BLR4337 PROTEIN"/>
    <property type="match status" value="1"/>
</dbReference>
<evidence type="ECO:0000256" key="1">
    <source>
        <dbReference type="SAM" id="Phobius"/>
    </source>
</evidence>
<organism evidence="3 4">
    <name type="scientific">Spirosoma foliorum</name>
    <dbReference type="NCBI Taxonomy" id="2710596"/>
    <lineage>
        <taxon>Bacteria</taxon>
        <taxon>Pseudomonadati</taxon>
        <taxon>Bacteroidota</taxon>
        <taxon>Cytophagia</taxon>
        <taxon>Cytophagales</taxon>
        <taxon>Cytophagaceae</taxon>
        <taxon>Spirosoma</taxon>
    </lineage>
</organism>
<sequence length="214" mass="24419">METTDLQTSERVYALDALRSIMMLLGIVLHGSAAYIVTKNELWPLPDSANSLLFDLTCGFIHCFRMPVFFVASGFFCALLLYKKGPRAMLINRFKRIVLPLLVFTLILGPLETFVITYSGAKLSHALFPLQTGWKALTTGKFLPFQVDHLWFIYFLALYAGIGWLLVMVFQKAETYTETVRRLTTIIIQNFWVRILAWASCFFFVFTGSEALIC</sequence>
<reference evidence="3 4" key="1">
    <citation type="submission" date="2020-07" db="EMBL/GenBank/DDBJ databases">
        <title>Spirosoma foliorum sp. nov., isolated from the leaves on the Nejang mountain Korea, Republic of.</title>
        <authorList>
            <person name="Ho H."/>
            <person name="Lee Y.-J."/>
            <person name="Nurcahyanto D.-A."/>
            <person name="Kim S.-G."/>
        </authorList>
    </citation>
    <scope>NUCLEOTIDE SEQUENCE [LARGE SCALE GENOMIC DNA]</scope>
    <source>
        <strain evidence="3 4">PL0136</strain>
    </source>
</reference>
<feature type="transmembrane region" description="Helical" evidence="1">
    <location>
        <begin position="21"/>
        <end position="39"/>
    </location>
</feature>
<feature type="transmembrane region" description="Helical" evidence="1">
    <location>
        <begin position="191"/>
        <end position="213"/>
    </location>
</feature>
<dbReference type="InterPro" id="IPR002656">
    <property type="entry name" value="Acyl_transf_3_dom"/>
</dbReference>
<evidence type="ECO:0000313" key="3">
    <source>
        <dbReference type="EMBL" id="QMW06760.1"/>
    </source>
</evidence>
<keyword evidence="1" id="KW-0472">Membrane</keyword>
<dbReference type="Proteomes" id="UP000515369">
    <property type="component" value="Chromosome"/>
</dbReference>
<proteinExistence type="predicted"/>
<dbReference type="EMBL" id="CP059732">
    <property type="protein sequence ID" value="QMW06760.1"/>
    <property type="molecule type" value="Genomic_DNA"/>
</dbReference>
<keyword evidence="1" id="KW-1133">Transmembrane helix</keyword>
<evidence type="ECO:0000313" key="4">
    <source>
        <dbReference type="Proteomes" id="UP000515369"/>
    </source>
</evidence>